<keyword evidence="3" id="KW-1185">Reference proteome</keyword>
<evidence type="ECO:0000313" key="3">
    <source>
        <dbReference type="Proteomes" id="UP000189443"/>
    </source>
</evidence>
<reference evidence="2 3" key="1">
    <citation type="submission" date="2017-02" db="EMBL/GenBank/DDBJ databases">
        <title>Streptomyces pactum ACT12 Genome sequencing and assembly.</title>
        <authorList>
            <person name="Xue Q."/>
            <person name="Yan X."/>
            <person name="Jia L."/>
            <person name="Yan H."/>
        </authorList>
    </citation>
    <scope>NUCLEOTIDE SEQUENCE [LARGE SCALE GENOMIC DNA]</scope>
    <source>
        <strain evidence="2 3">ACT12</strain>
    </source>
</reference>
<evidence type="ECO:0000313" key="2">
    <source>
        <dbReference type="EMBL" id="AQS71387.1"/>
    </source>
</evidence>
<proteinExistence type="predicted"/>
<dbReference type="EMBL" id="CP019724">
    <property type="protein sequence ID" value="AQS71387.1"/>
    <property type="molecule type" value="Genomic_DNA"/>
</dbReference>
<dbReference type="Proteomes" id="UP000189443">
    <property type="component" value="Chromosome"/>
</dbReference>
<protein>
    <submittedName>
        <fullName evidence="2">Uncharacterized protein</fullName>
    </submittedName>
</protein>
<gene>
    <name evidence="2" type="ORF">B1H29_35015</name>
</gene>
<feature type="region of interest" description="Disordered" evidence="1">
    <location>
        <begin position="1"/>
        <end position="37"/>
    </location>
</feature>
<dbReference type="OrthoDB" id="9794165at2"/>
<organism evidence="2 3">
    <name type="scientific">Streptomyces pactum</name>
    <dbReference type="NCBI Taxonomy" id="68249"/>
    <lineage>
        <taxon>Bacteria</taxon>
        <taxon>Bacillati</taxon>
        <taxon>Actinomycetota</taxon>
        <taxon>Actinomycetes</taxon>
        <taxon>Kitasatosporales</taxon>
        <taxon>Streptomycetaceae</taxon>
        <taxon>Streptomyces</taxon>
    </lineage>
</organism>
<accession>A0A1S6JHZ8</accession>
<evidence type="ECO:0000256" key="1">
    <source>
        <dbReference type="SAM" id="MobiDB-lite"/>
    </source>
</evidence>
<dbReference type="AlphaFoldDB" id="A0A1S6JHZ8"/>
<name>A0A1S6JHZ8_9ACTN</name>
<dbReference type="KEGG" id="spac:B1H29_35015"/>
<sequence length="76" mass="8016">MPRRVNATPAAPPRAPVALFAPSPTSSVRPEAPPLPPARRTPLAVWKAFALAGTWVGLKLRPLFGLINPRPGDGVC</sequence>